<dbReference type="SUPFAM" id="SSF55781">
    <property type="entry name" value="GAF domain-like"/>
    <property type="match status" value="1"/>
</dbReference>
<dbReference type="PANTHER" id="PTHR43047:SF72">
    <property type="entry name" value="OSMOSENSING HISTIDINE PROTEIN KINASE SLN1"/>
    <property type="match status" value="1"/>
</dbReference>
<keyword evidence="3 6" id="KW-0597">Phosphoprotein</keyword>
<dbReference type="SMART" id="SM00388">
    <property type="entry name" value="HisKA"/>
    <property type="match status" value="1"/>
</dbReference>
<evidence type="ECO:0000256" key="6">
    <source>
        <dbReference type="PROSITE-ProRule" id="PRU00169"/>
    </source>
</evidence>
<sequence length="1153" mass="125791">MSTQSTTESVQEWLRLRALSRYLAPNNITADVVNAERGEPLAPSLAASPLLTAITQNGALRMNCDRAFVSLIDSSTQYILAEATRTISLRDSSNFANPQDALFLGVQTLDKEYGICPQSVAIFTDPTGRTEVDGHGVVANKTRYVIRDLRTLDQYKDCPYVVGFPHMVSYAEVPVKSASGHMLGTYCVMDNRIRDDFFSDTTIDILNDIAACITEHLELHAVKQDSGRGLQMMRGLSQFIESRRSAKEPSKSRQASVVSHNGSLDYFDHVTPADSTSVSSSPLSEGGSLDDSLMHNTTPLTSPDDHLALSGPEPLSSPSGLPNTSLPPTSPAVSSIKDVYSRAAHLIRAAIDVEGLVFLGGSTQTSMHDLTLSQTASNHKSHQPAPSCEVLGSSIIPGVSKLGSPGENLTLHDSSLRYLIRKFPRGCVFVADTNYCPNSSKEEVFIAQTYSQHTSSTAVKVPKELQALIRKARSLVFLPLWDSTQEKFIVGMLGWTSDPTRVLAEQDMTCLSAFGNTFMTEIARTEMTQLARAKSDFLSSISHELRSPLHGIHAAVDLLLDPQNESKTELVEMIQSCSSTLLDTLNHVLDFSRVNKLTDVDAESDALTCAEKTEASQNVFGDMSEEYLCGLVQDVVEGVHFGQASRKAAYNKMVSADLNNPTGNDSSLDTIIDGIRDTMPQTSDDAVAVYLYMESHAEWCMMLRAGAWKRLVMNLFANALKYTNEGFIEVTLKMVTYPDRPNKRTAHLMVSDTGIGMSPEFLRQAFEPFVQENPIADGTGLGLSIVKKIVDDLHGTIELQSTQGVGTRFDVFVPISDFDESKKLTHPPGGGVLDPKAALGGHTVCLLSNLLPINELSTSTASVDLQTRRITTMHVYVRSISEGWFGMKTTVSGSLEDVDADIIVAEESQIMSLMSTNPELSQTLNKRRIVLVGSHSHPTGSAYQIPNSVRLAYPLGPKALVRALTASLSQTFETQFPLVKHLKHTIPLGSPPPSQYVKAASNGLQTSTKIAKKVLKSEEGIGEVDVADGQAQQHFLLVDDNAINLRLLSTFMKKLGYTSETAINGLEAYEKFKANPRFTTILMDISMPIMNGFESSRAIRDHEALQPNMKAARIIALTGLGSEASKQEAKMSGIDEFYTKPVKFDALKALLQR</sequence>
<dbReference type="InterPro" id="IPR003661">
    <property type="entry name" value="HisK_dim/P_dom"/>
</dbReference>
<evidence type="ECO:0000256" key="4">
    <source>
        <dbReference type="ARBA" id="ARBA00022679"/>
    </source>
</evidence>
<dbReference type="PROSITE" id="PS50110">
    <property type="entry name" value="RESPONSE_REGULATORY"/>
    <property type="match status" value="1"/>
</dbReference>
<feature type="modified residue" description="4-aspartylphosphate" evidence="6">
    <location>
        <position position="1084"/>
    </location>
</feature>
<dbReference type="InterPro" id="IPR036097">
    <property type="entry name" value="HisK_dim/P_sf"/>
</dbReference>
<name>A0A074XXY0_AURSE</name>
<dbReference type="CDD" id="cd00082">
    <property type="entry name" value="HisKA"/>
    <property type="match status" value="1"/>
</dbReference>
<dbReference type="STRING" id="1043005.A0A074XXY0"/>
<dbReference type="Gene3D" id="3.30.450.40">
    <property type="match status" value="1"/>
</dbReference>
<dbReference type="Pfam" id="PF02518">
    <property type="entry name" value="HATPase_c"/>
    <property type="match status" value="1"/>
</dbReference>
<dbReference type="InParanoid" id="A0A074XXY0"/>
<evidence type="ECO:0000256" key="1">
    <source>
        <dbReference type="ARBA" id="ARBA00000085"/>
    </source>
</evidence>
<gene>
    <name evidence="10" type="ORF">AUEXF2481DRAFT_33967</name>
</gene>
<dbReference type="AlphaFoldDB" id="A0A074XXY0"/>
<dbReference type="GO" id="GO:0000155">
    <property type="term" value="F:phosphorelay sensor kinase activity"/>
    <property type="evidence" value="ECO:0007669"/>
    <property type="project" value="InterPro"/>
</dbReference>
<feature type="domain" description="Histidine kinase" evidence="8">
    <location>
        <begin position="540"/>
        <end position="817"/>
    </location>
</feature>
<evidence type="ECO:0000259" key="8">
    <source>
        <dbReference type="PROSITE" id="PS50109"/>
    </source>
</evidence>
<dbReference type="OMA" id="GQNQHII"/>
<feature type="domain" description="Response regulatory" evidence="9">
    <location>
        <begin position="1034"/>
        <end position="1153"/>
    </location>
</feature>
<dbReference type="GO" id="GO:0009927">
    <property type="term" value="F:histidine phosphotransfer kinase activity"/>
    <property type="evidence" value="ECO:0007669"/>
    <property type="project" value="TreeGrafter"/>
</dbReference>
<dbReference type="Pfam" id="PF00072">
    <property type="entry name" value="Response_reg"/>
    <property type="match status" value="1"/>
</dbReference>
<organism evidence="10 11">
    <name type="scientific">Aureobasidium subglaciale (strain EXF-2481)</name>
    <name type="common">Aureobasidium pullulans var. subglaciale</name>
    <dbReference type="NCBI Taxonomy" id="1043005"/>
    <lineage>
        <taxon>Eukaryota</taxon>
        <taxon>Fungi</taxon>
        <taxon>Dikarya</taxon>
        <taxon>Ascomycota</taxon>
        <taxon>Pezizomycotina</taxon>
        <taxon>Dothideomycetes</taxon>
        <taxon>Dothideomycetidae</taxon>
        <taxon>Dothideales</taxon>
        <taxon>Saccotheciaceae</taxon>
        <taxon>Aureobasidium</taxon>
    </lineage>
</organism>
<feature type="compositionally biased region" description="Low complexity" evidence="7">
    <location>
        <begin position="308"/>
        <end position="322"/>
    </location>
</feature>
<accession>A0A074XXY0</accession>
<feature type="region of interest" description="Disordered" evidence="7">
    <location>
        <begin position="269"/>
        <end position="333"/>
    </location>
</feature>
<dbReference type="RefSeq" id="XP_013338908.1">
    <property type="nucleotide sequence ID" value="XM_013483454.1"/>
</dbReference>
<dbReference type="GO" id="GO:0005886">
    <property type="term" value="C:plasma membrane"/>
    <property type="evidence" value="ECO:0007669"/>
    <property type="project" value="TreeGrafter"/>
</dbReference>
<evidence type="ECO:0000259" key="9">
    <source>
        <dbReference type="PROSITE" id="PS50110"/>
    </source>
</evidence>
<dbReference type="GeneID" id="25364975"/>
<dbReference type="PRINTS" id="PR00344">
    <property type="entry name" value="BCTRLSENSOR"/>
</dbReference>
<dbReference type="EC" id="2.7.13.3" evidence="2"/>
<evidence type="ECO:0000256" key="2">
    <source>
        <dbReference type="ARBA" id="ARBA00012438"/>
    </source>
</evidence>
<keyword evidence="11" id="KW-1185">Reference proteome</keyword>
<dbReference type="InterPro" id="IPR005467">
    <property type="entry name" value="His_kinase_dom"/>
</dbReference>
<comment type="catalytic activity">
    <reaction evidence="1">
        <text>ATP + protein L-histidine = ADP + protein N-phospho-L-histidine.</text>
        <dbReference type="EC" id="2.7.13.3"/>
    </reaction>
</comment>
<dbReference type="FunFam" id="3.30.450.40:FF:000083">
    <property type="entry name" value="Sensor histidine kinase/response regulator, putative (AFU_orthologue AFUA_4G00660)"/>
    <property type="match status" value="1"/>
</dbReference>
<evidence type="ECO:0000313" key="11">
    <source>
        <dbReference type="Proteomes" id="UP000030641"/>
    </source>
</evidence>
<dbReference type="PROSITE" id="PS50109">
    <property type="entry name" value="HIS_KIN"/>
    <property type="match status" value="1"/>
</dbReference>
<protein>
    <recommendedName>
        <fullName evidence="2">histidine kinase</fullName>
        <ecNumber evidence="2">2.7.13.3</ecNumber>
    </recommendedName>
</protein>
<dbReference type="Gene3D" id="3.40.50.2300">
    <property type="match status" value="1"/>
</dbReference>
<dbReference type="InterPro" id="IPR003594">
    <property type="entry name" value="HATPase_dom"/>
</dbReference>
<dbReference type="SMART" id="SM00448">
    <property type="entry name" value="REC"/>
    <property type="match status" value="1"/>
</dbReference>
<dbReference type="OrthoDB" id="10249433at2759"/>
<dbReference type="PANTHER" id="PTHR43047">
    <property type="entry name" value="TWO-COMPONENT HISTIDINE PROTEIN KINASE"/>
    <property type="match status" value="1"/>
</dbReference>
<dbReference type="EMBL" id="KL584791">
    <property type="protein sequence ID" value="KEQ90428.1"/>
    <property type="molecule type" value="Genomic_DNA"/>
</dbReference>
<dbReference type="InterPro" id="IPR036890">
    <property type="entry name" value="HATPase_C_sf"/>
</dbReference>
<dbReference type="InterPro" id="IPR004358">
    <property type="entry name" value="Sig_transdc_His_kin-like_C"/>
</dbReference>
<dbReference type="Gene3D" id="1.10.287.130">
    <property type="match status" value="1"/>
</dbReference>
<feature type="compositionally biased region" description="Polar residues" evidence="7">
    <location>
        <begin position="323"/>
        <end position="333"/>
    </location>
</feature>
<proteinExistence type="predicted"/>
<dbReference type="Gene3D" id="3.30.565.10">
    <property type="entry name" value="Histidine kinase-like ATPase, C-terminal domain"/>
    <property type="match status" value="1"/>
</dbReference>
<dbReference type="SUPFAM" id="SSF55874">
    <property type="entry name" value="ATPase domain of HSP90 chaperone/DNA topoisomerase II/histidine kinase"/>
    <property type="match status" value="1"/>
</dbReference>
<dbReference type="CDD" id="cd17546">
    <property type="entry name" value="REC_hyHK_CKI1_RcsC-like"/>
    <property type="match status" value="1"/>
</dbReference>
<dbReference type="Proteomes" id="UP000030641">
    <property type="component" value="Unassembled WGS sequence"/>
</dbReference>
<reference evidence="10 11" key="1">
    <citation type="journal article" date="2014" name="BMC Genomics">
        <title>Genome sequencing of four Aureobasidium pullulans varieties: biotechnological potential, stress tolerance, and description of new species.</title>
        <authorList>
            <person name="Gostin Ar C."/>
            <person name="Ohm R.A."/>
            <person name="Kogej T."/>
            <person name="Sonjak S."/>
            <person name="Turk M."/>
            <person name="Zajc J."/>
            <person name="Zalar P."/>
            <person name="Grube M."/>
            <person name="Sun H."/>
            <person name="Han J."/>
            <person name="Sharma A."/>
            <person name="Chiniquy J."/>
            <person name="Ngan C.Y."/>
            <person name="Lipzen A."/>
            <person name="Barry K."/>
            <person name="Grigoriev I.V."/>
            <person name="Gunde-Cimerman N."/>
        </authorList>
    </citation>
    <scope>NUCLEOTIDE SEQUENCE [LARGE SCALE GENOMIC DNA]</scope>
    <source>
        <strain evidence="10 11">EXF-2481</strain>
    </source>
</reference>
<dbReference type="InterPro" id="IPR011006">
    <property type="entry name" value="CheY-like_superfamily"/>
</dbReference>
<feature type="compositionally biased region" description="Low complexity" evidence="7">
    <location>
        <begin position="274"/>
        <end position="291"/>
    </location>
</feature>
<dbReference type="Pfam" id="PF00512">
    <property type="entry name" value="HisKA"/>
    <property type="match status" value="1"/>
</dbReference>
<dbReference type="HOGENOM" id="CLU_002763_0_1_1"/>
<evidence type="ECO:0000313" key="10">
    <source>
        <dbReference type="EMBL" id="KEQ90428.1"/>
    </source>
</evidence>
<evidence type="ECO:0000256" key="5">
    <source>
        <dbReference type="ARBA" id="ARBA00022777"/>
    </source>
</evidence>
<dbReference type="SMART" id="SM00387">
    <property type="entry name" value="HATPase_c"/>
    <property type="match status" value="1"/>
</dbReference>
<dbReference type="InterPro" id="IPR029016">
    <property type="entry name" value="GAF-like_dom_sf"/>
</dbReference>
<keyword evidence="5" id="KW-0418">Kinase</keyword>
<dbReference type="InterPro" id="IPR001789">
    <property type="entry name" value="Sig_transdc_resp-reg_receiver"/>
</dbReference>
<dbReference type="SUPFAM" id="SSF47384">
    <property type="entry name" value="Homodimeric domain of signal transducing histidine kinase"/>
    <property type="match status" value="1"/>
</dbReference>
<evidence type="ECO:0000256" key="7">
    <source>
        <dbReference type="SAM" id="MobiDB-lite"/>
    </source>
</evidence>
<dbReference type="SUPFAM" id="SSF52172">
    <property type="entry name" value="CheY-like"/>
    <property type="match status" value="1"/>
</dbReference>
<evidence type="ECO:0000256" key="3">
    <source>
        <dbReference type="ARBA" id="ARBA00022553"/>
    </source>
</evidence>
<keyword evidence="4" id="KW-0808">Transferase</keyword>